<dbReference type="Gene3D" id="3.90.190.10">
    <property type="entry name" value="Protein tyrosine phosphatase superfamily"/>
    <property type="match status" value="1"/>
</dbReference>
<reference evidence="3 4" key="1">
    <citation type="submission" date="2018-06" db="EMBL/GenBank/DDBJ databases">
        <title>Genomic Encyclopedia of Type Strains, Phase IV (KMG-IV): sequencing the most valuable type-strain genomes for metagenomic binning, comparative biology and taxonomic classification.</title>
        <authorList>
            <person name="Goeker M."/>
        </authorList>
    </citation>
    <scope>NUCLEOTIDE SEQUENCE [LARGE SCALE GENOMIC DNA]</scope>
    <source>
        <strain evidence="3 4">DSM 25619</strain>
    </source>
</reference>
<dbReference type="InterPro" id="IPR016130">
    <property type="entry name" value="Tyr_Pase_AS"/>
</dbReference>
<sequence length="177" mass="19417">MTLQNTSFMRPVHLPDGVSGELWLGPMLGRLRGFTEDMNELHEHKITLILNLTPTCEIEEKAPAYAQALTDDMNIAIRRLPITDFGVPDDDTEFFDLSIHAAKVLRSGGRIFIHCAAGIGRTGTMATCVLLALGMTVTQAVSRISDAGSGPETNTQKDLVTRIATRMQHREPVETSQ</sequence>
<gene>
    <name evidence="3" type="ORF">DFR47_10211</name>
</gene>
<dbReference type="PROSITE" id="PS50056">
    <property type="entry name" value="TYR_PHOSPHATASE_2"/>
    <property type="match status" value="1"/>
</dbReference>
<protein>
    <submittedName>
        <fullName evidence="3">Protein-tyrosine phosphatase</fullName>
    </submittedName>
</protein>
<dbReference type="InterPro" id="IPR057023">
    <property type="entry name" value="PTP-SAK"/>
</dbReference>
<dbReference type="Proteomes" id="UP000252893">
    <property type="component" value="Unassembled WGS sequence"/>
</dbReference>
<proteinExistence type="predicted"/>
<comment type="caution">
    <text evidence="3">The sequence shown here is derived from an EMBL/GenBank/DDBJ whole genome shotgun (WGS) entry which is preliminary data.</text>
</comment>
<dbReference type="GO" id="GO:0016791">
    <property type="term" value="F:phosphatase activity"/>
    <property type="evidence" value="ECO:0007669"/>
    <property type="project" value="UniProtKB-ARBA"/>
</dbReference>
<dbReference type="PROSITE" id="PS00383">
    <property type="entry name" value="TYR_PHOSPHATASE_1"/>
    <property type="match status" value="1"/>
</dbReference>
<accession>A0A366E4D4</accession>
<evidence type="ECO:0000259" key="2">
    <source>
        <dbReference type="PROSITE" id="PS50056"/>
    </source>
</evidence>
<dbReference type="InterPro" id="IPR029021">
    <property type="entry name" value="Prot-tyrosine_phosphatase-like"/>
</dbReference>
<feature type="domain" description="Tyrosine specific protein phosphatases" evidence="2">
    <location>
        <begin position="92"/>
        <end position="144"/>
    </location>
</feature>
<organism evidence="3 4">
    <name type="scientific">Pseudochrobactrum asaccharolyticum</name>
    <dbReference type="NCBI Taxonomy" id="354351"/>
    <lineage>
        <taxon>Bacteria</taxon>
        <taxon>Pseudomonadati</taxon>
        <taxon>Pseudomonadota</taxon>
        <taxon>Alphaproteobacteria</taxon>
        <taxon>Hyphomicrobiales</taxon>
        <taxon>Brucellaceae</taxon>
        <taxon>Pseudochrobactrum</taxon>
    </lineage>
</organism>
<evidence type="ECO:0000313" key="4">
    <source>
        <dbReference type="Proteomes" id="UP000252893"/>
    </source>
</evidence>
<evidence type="ECO:0000313" key="3">
    <source>
        <dbReference type="EMBL" id="RBO97230.1"/>
    </source>
</evidence>
<dbReference type="AlphaFoldDB" id="A0A366E4D4"/>
<dbReference type="EMBL" id="QNRH01000002">
    <property type="protein sequence ID" value="RBO97230.1"/>
    <property type="molecule type" value="Genomic_DNA"/>
</dbReference>
<dbReference type="Pfam" id="PF22784">
    <property type="entry name" value="PTP-SAK"/>
    <property type="match status" value="1"/>
</dbReference>
<evidence type="ECO:0000256" key="1">
    <source>
        <dbReference type="ARBA" id="ARBA00022801"/>
    </source>
</evidence>
<dbReference type="InterPro" id="IPR050561">
    <property type="entry name" value="PTP"/>
</dbReference>
<keyword evidence="4" id="KW-1185">Reference proteome</keyword>
<dbReference type="RefSeq" id="WP_170137443.1">
    <property type="nucleotide sequence ID" value="NZ_JBHEEG010000012.1"/>
</dbReference>
<name>A0A366E4D4_9HYPH</name>
<keyword evidence="1" id="KW-0378">Hydrolase</keyword>
<dbReference type="PANTHER" id="PTHR23339">
    <property type="entry name" value="TYROSINE SPECIFIC PROTEIN PHOSPHATASE AND DUAL SPECIFICITY PROTEIN PHOSPHATASE"/>
    <property type="match status" value="1"/>
</dbReference>
<dbReference type="InterPro" id="IPR000387">
    <property type="entry name" value="Tyr_Pase_dom"/>
</dbReference>
<dbReference type="SUPFAM" id="SSF52799">
    <property type="entry name" value="(Phosphotyrosine protein) phosphatases II"/>
    <property type="match status" value="1"/>
</dbReference>